<keyword evidence="7" id="KW-1185">Reference proteome</keyword>
<dbReference type="GO" id="GO:0005634">
    <property type="term" value="C:nucleus"/>
    <property type="evidence" value="ECO:0007669"/>
    <property type="project" value="UniProtKB-SubCell"/>
</dbReference>
<feature type="domain" description="RST" evidence="4">
    <location>
        <begin position="1"/>
        <end position="69"/>
    </location>
</feature>
<comment type="subcellular location">
    <subcellularLocation>
        <location evidence="1">Nucleus</location>
    </subcellularLocation>
</comment>
<evidence type="ECO:0000313" key="6">
    <source>
        <dbReference type="EnsemblPlants" id="KEH35803"/>
    </source>
</evidence>
<dbReference type="AlphaFoldDB" id="A0A072V383"/>
<sequence>MDPSIVILLNDDEDETVLSGEDVEMFQAPLNQEIRDEIPKEHFVRLMKGIVGDPMLRIALAKVQQQIDFNVMLRTILFLTKTNTGSSGQQPPVRMPTVTSSGTKFNGPDALAQLHQRSTNAAADHSHNASSAIQVKSEPSYSTMDISAKKSQEHDVRVVEPTQLLPSSSNTISQETENTPVCTQGFYNQQQQHIHFPLPYEISGCNFNPFLGTITGSLSSLRPQDVEMFQDPLNRDTGGNASNSQLPDSDAGIH</sequence>
<keyword evidence="2" id="KW-0539">Nucleus</keyword>
<dbReference type="PROSITE" id="PS51879">
    <property type="entry name" value="RST"/>
    <property type="match status" value="1"/>
</dbReference>
<gene>
    <name evidence="5" type="ordered locus">MTR_3g102950</name>
</gene>
<dbReference type="EMBL" id="CM001219">
    <property type="protein sequence ID" value="KEH35803.1"/>
    <property type="molecule type" value="Genomic_DNA"/>
</dbReference>
<dbReference type="STRING" id="3880.A0A072V383"/>
<evidence type="ECO:0000313" key="7">
    <source>
        <dbReference type="Proteomes" id="UP000002051"/>
    </source>
</evidence>
<accession>A0A072V383</accession>
<evidence type="ECO:0000259" key="4">
    <source>
        <dbReference type="PROSITE" id="PS51879"/>
    </source>
</evidence>
<feature type="compositionally biased region" description="Low complexity" evidence="3">
    <location>
        <begin position="118"/>
        <end position="132"/>
    </location>
</feature>
<reference evidence="6" key="3">
    <citation type="submission" date="2015-04" db="UniProtKB">
        <authorList>
            <consortium name="EnsemblPlants"/>
        </authorList>
    </citation>
    <scope>IDENTIFICATION</scope>
    <source>
        <strain evidence="6">cv. Jemalong A17</strain>
    </source>
</reference>
<feature type="region of interest" description="Disordered" evidence="3">
    <location>
        <begin position="117"/>
        <end position="140"/>
    </location>
</feature>
<name>A0A072V383_MEDTR</name>
<protein>
    <submittedName>
        <fullName evidence="5">RCD1-SRO-TAF4 (RST) plant domain protein</fullName>
    </submittedName>
</protein>
<feature type="region of interest" description="Disordered" evidence="3">
    <location>
        <begin position="230"/>
        <end position="254"/>
    </location>
</feature>
<dbReference type="HOGENOM" id="CLU_095851_0_0_1"/>
<organism evidence="5 7">
    <name type="scientific">Medicago truncatula</name>
    <name type="common">Barrel medic</name>
    <name type="synonym">Medicago tribuloides</name>
    <dbReference type="NCBI Taxonomy" id="3880"/>
    <lineage>
        <taxon>Eukaryota</taxon>
        <taxon>Viridiplantae</taxon>
        <taxon>Streptophyta</taxon>
        <taxon>Embryophyta</taxon>
        <taxon>Tracheophyta</taxon>
        <taxon>Spermatophyta</taxon>
        <taxon>Magnoliopsida</taxon>
        <taxon>eudicotyledons</taxon>
        <taxon>Gunneridae</taxon>
        <taxon>Pentapetalae</taxon>
        <taxon>rosids</taxon>
        <taxon>fabids</taxon>
        <taxon>Fabales</taxon>
        <taxon>Fabaceae</taxon>
        <taxon>Papilionoideae</taxon>
        <taxon>50 kb inversion clade</taxon>
        <taxon>NPAAA clade</taxon>
        <taxon>Hologalegina</taxon>
        <taxon>IRL clade</taxon>
        <taxon>Trifolieae</taxon>
        <taxon>Medicago</taxon>
    </lineage>
</organism>
<dbReference type="Pfam" id="PF12174">
    <property type="entry name" value="RST"/>
    <property type="match status" value="1"/>
</dbReference>
<evidence type="ECO:0000256" key="1">
    <source>
        <dbReference type="ARBA" id="ARBA00004123"/>
    </source>
</evidence>
<dbReference type="InterPro" id="IPR022003">
    <property type="entry name" value="RST"/>
</dbReference>
<feature type="compositionally biased region" description="Polar residues" evidence="3">
    <location>
        <begin position="237"/>
        <end position="247"/>
    </location>
</feature>
<dbReference type="EnsemblPlants" id="KEH35803">
    <property type="protein sequence ID" value="KEH35803"/>
    <property type="gene ID" value="MTR_3g102950"/>
</dbReference>
<reference evidence="5 7" key="2">
    <citation type="journal article" date="2014" name="BMC Genomics">
        <title>An improved genome release (version Mt4.0) for the model legume Medicago truncatula.</title>
        <authorList>
            <person name="Tang H."/>
            <person name="Krishnakumar V."/>
            <person name="Bidwell S."/>
            <person name="Rosen B."/>
            <person name="Chan A."/>
            <person name="Zhou S."/>
            <person name="Gentzbittel L."/>
            <person name="Childs K.L."/>
            <person name="Yandell M."/>
            <person name="Gundlach H."/>
            <person name="Mayer K.F."/>
            <person name="Schwartz D.C."/>
            <person name="Town C.D."/>
        </authorList>
    </citation>
    <scope>GENOME REANNOTATION</scope>
    <source>
        <strain evidence="5">A17</strain>
        <strain evidence="6 7">cv. Jemalong A17</strain>
    </source>
</reference>
<evidence type="ECO:0000256" key="2">
    <source>
        <dbReference type="ARBA" id="ARBA00023242"/>
    </source>
</evidence>
<proteinExistence type="predicted"/>
<evidence type="ECO:0000256" key="3">
    <source>
        <dbReference type="SAM" id="MobiDB-lite"/>
    </source>
</evidence>
<dbReference type="Proteomes" id="UP000002051">
    <property type="component" value="Chromosome 3"/>
</dbReference>
<reference evidence="5 7" key="1">
    <citation type="journal article" date="2011" name="Nature">
        <title>The Medicago genome provides insight into the evolution of rhizobial symbioses.</title>
        <authorList>
            <person name="Young N.D."/>
            <person name="Debelle F."/>
            <person name="Oldroyd G.E."/>
            <person name="Geurts R."/>
            <person name="Cannon S.B."/>
            <person name="Udvardi M.K."/>
            <person name="Benedito V.A."/>
            <person name="Mayer K.F."/>
            <person name="Gouzy J."/>
            <person name="Schoof H."/>
            <person name="Van de Peer Y."/>
            <person name="Proost S."/>
            <person name="Cook D.R."/>
            <person name="Meyers B.C."/>
            <person name="Spannagl M."/>
            <person name="Cheung F."/>
            <person name="De Mita S."/>
            <person name="Krishnakumar V."/>
            <person name="Gundlach H."/>
            <person name="Zhou S."/>
            <person name="Mudge J."/>
            <person name="Bharti A.K."/>
            <person name="Murray J.D."/>
            <person name="Naoumkina M.A."/>
            <person name="Rosen B."/>
            <person name="Silverstein K.A."/>
            <person name="Tang H."/>
            <person name="Rombauts S."/>
            <person name="Zhao P.X."/>
            <person name="Zhou P."/>
            <person name="Barbe V."/>
            <person name="Bardou P."/>
            <person name="Bechner M."/>
            <person name="Bellec A."/>
            <person name="Berger A."/>
            <person name="Berges H."/>
            <person name="Bidwell S."/>
            <person name="Bisseling T."/>
            <person name="Choisne N."/>
            <person name="Couloux A."/>
            <person name="Denny R."/>
            <person name="Deshpande S."/>
            <person name="Dai X."/>
            <person name="Doyle J.J."/>
            <person name="Dudez A.M."/>
            <person name="Farmer A.D."/>
            <person name="Fouteau S."/>
            <person name="Franken C."/>
            <person name="Gibelin C."/>
            <person name="Gish J."/>
            <person name="Goldstein S."/>
            <person name="Gonzalez A.J."/>
            <person name="Green P.J."/>
            <person name="Hallab A."/>
            <person name="Hartog M."/>
            <person name="Hua A."/>
            <person name="Humphray S.J."/>
            <person name="Jeong D.H."/>
            <person name="Jing Y."/>
            <person name="Jocker A."/>
            <person name="Kenton S.M."/>
            <person name="Kim D.J."/>
            <person name="Klee K."/>
            <person name="Lai H."/>
            <person name="Lang C."/>
            <person name="Lin S."/>
            <person name="Macmil S.L."/>
            <person name="Magdelenat G."/>
            <person name="Matthews L."/>
            <person name="McCorrison J."/>
            <person name="Monaghan E.L."/>
            <person name="Mun J.H."/>
            <person name="Najar F.Z."/>
            <person name="Nicholson C."/>
            <person name="Noirot C."/>
            <person name="O'Bleness M."/>
            <person name="Paule C.R."/>
            <person name="Poulain J."/>
            <person name="Prion F."/>
            <person name="Qin B."/>
            <person name="Qu C."/>
            <person name="Retzel E.F."/>
            <person name="Riddle C."/>
            <person name="Sallet E."/>
            <person name="Samain S."/>
            <person name="Samson N."/>
            <person name="Sanders I."/>
            <person name="Saurat O."/>
            <person name="Scarpelli C."/>
            <person name="Schiex T."/>
            <person name="Segurens B."/>
            <person name="Severin A.J."/>
            <person name="Sherrier D.J."/>
            <person name="Shi R."/>
            <person name="Sims S."/>
            <person name="Singer S.R."/>
            <person name="Sinharoy S."/>
            <person name="Sterck L."/>
            <person name="Viollet A."/>
            <person name="Wang B.B."/>
            <person name="Wang K."/>
            <person name="Wang M."/>
            <person name="Wang X."/>
            <person name="Warfsmann J."/>
            <person name="Weissenbach J."/>
            <person name="White D.D."/>
            <person name="White J.D."/>
            <person name="Wiley G.B."/>
            <person name="Wincker P."/>
            <person name="Xing Y."/>
            <person name="Yang L."/>
            <person name="Yao Z."/>
            <person name="Ying F."/>
            <person name="Zhai J."/>
            <person name="Zhou L."/>
            <person name="Zuber A."/>
            <person name="Denarie J."/>
            <person name="Dixon R.A."/>
            <person name="May G.D."/>
            <person name="Schwartz D.C."/>
            <person name="Rogers J."/>
            <person name="Quetier F."/>
            <person name="Town C.D."/>
            <person name="Roe B.A."/>
        </authorList>
    </citation>
    <scope>NUCLEOTIDE SEQUENCE [LARGE SCALE GENOMIC DNA]</scope>
    <source>
        <strain evidence="5">A17</strain>
        <strain evidence="6 7">cv. Jemalong A17</strain>
    </source>
</reference>
<evidence type="ECO:0000313" key="5">
    <source>
        <dbReference type="EMBL" id="KEH35803.1"/>
    </source>
</evidence>